<dbReference type="GO" id="GO:0003677">
    <property type="term" value="F:DNA binding"/>
    <property type="evidence" value="ECO:0007669"/>
    <property type="project" value="UniProtKB-KW"/>
</dbReference>
<dbReference type="PANTHER" id="PTHR24567">
    <property type="entry name" value="CRP FAMILY TRANSCRIPTIONAL REGULATORY PROTEIN"/>
    <property type="match status" value="1"/>
</dbReference>
<keyword evidence="3" id="KW-0804">Transcription</keyword>
<keyword evidence="8" id="KW-1185">Reference proteome</keyword>
<dbReference type="GO" id="GO:0005829">
    <property type="term" value="C:cytosol"/>
    <property type="evidence" value="ECO:0007669"/>
    <property type="project" value="TreeGrafter"/>
</dbReference>
<dbReference type="InterPro" id="IPR036390">
    <property type="entry name" value="WH_DNA-bd_sf"/>
</dbReference>
<organism evidence="7 8">
    <name type="scientific">Arthrobacter subterraneus</name>
    <dbReference type="NCBI Taxonomy" id="335973"/>
    <lineage>
        <taxon>Bacteria</taxon>
        <taxon>Bacillati</taxon>
        <taxon>Actinomycetota</taxon>
        <taxon>Actinomycetes</taxon>
        <taxon>Micrococcales</taxon>
        <taxon>Micrococcaceae</taxon>
        <taxon>Arthrobacter</taxon>
    </lineage>
</organism>
<accession>A0A1G8N817</accession>
<feature type="domain" description="Cyclic nucleotide-binding" evidence="5">
    <location>
        <begin position="46"/>
        <end position="120"/>
    </location>
</feature>
<dbReference type="STRING" id="335973.SAMN04488693_12233"/>
<dbReference type="Pfam" id="PF00027">
    <property type="entry name" value="cNMP_binding"/>
    <property type="match status" value="1"/>
</dbReference>
<dbReference type="Gene3D" id="1.10.10.10">
    <property type="entry name" value="Winged helix-like DNA-binding domain superfamily/Winged helix DNA-binding domain"/>
    <property type="match status" value="1"/>
</dbReference>
<dbReference type="PROSITE" id="PS50042">
    <property type="entry name" value="CNMP_BINDING_3"/>
    <property type="match status" value="1"/>
</dbReference>
<dbReference type="SUPFAM" id="SSF46785">
    <property type="entry name" value="Winged helix' DNA-binding domain"/>
    <property type="match status" value="1"/>
</dbReference>
<proteinExistence type="predicted"/>
<reference evidence="7 8" key="1">
    <citation type="submission" date="2016-10" db="EMBL/GenBank/DDBJ databases">
        <authorList>
            <person name="de Groot N.N."/>
        </authorList>
    </citation>
    <scope>NUCLEOTIDE SEQUENCE [LARGE SCALE GENOMIC DNA]</scope>
    <source>
        <strain evidence="7 8">NP_1H</strain>
    </source>
</reference>
<evidence type="ECO:0000256" key="2">
    <source>
        <dbReference type="ARBA" id="ARBA00023125"/>
    </source>
</evidence>
<dbReference type="PANTHER" id="PTHR24567:SF74">
    <property type="entry name" value="HTH-TYPE TRANSCRIPTIONAL REGULATOR ARCR"/>
    <property type="match status" value="1"/>
</dbReference>
<dbReference type="CDD" id="cd00038">
    <property type="entry name" value="CAP_ED"/>
    <property type="match status" value="1"/>
</dbReference>
<dbReference type="GO" id="GO:0003700">
    <property type="term" value="F:DNA-binding transcription factor activity"/>
    <property type="evidence" value="ECO:0007669"/>
    <property type="project" value="TreeGrafter"/>
</dbReference>
<evidence type="ECO:0000256" key="3">
    <source>
        <dbReference type="ARBA" id="ARBA00023163"/>
    </source>
</evidence>
<dbReference type="InterPro" id="IPR000595">
    <property type="entry name" value="cNMP-bd_dom"/>
</dbReference>
<dbReference type="Gene3D" id="2.60.120.10">
    <property type="entry name" value="Jelly Rolls"/>
    <property type="match status" value="1"/>
</dbReference>
<dbReference type="Proteomes" id="UP000199258">
    <property type="component" value="Unassembled WGS sequence"/>
</dbReference>
<keyword evidence="1" id="KW-0805">Transcription regulation</keyword>
<dbReference type="EMBL" id="FNDT01000022">
    <property type="protein sequence ID" value="SDI76431.1"/>
    <property type="molecule type" value="Genomic_DNA"/>
</dbReference>
<keyword evidence="7" id="KW-0808">Transferase</keyword>
<gene>
    <name evidence="7" type="ORF">SAMN04488693_12233</name>
</gene>
<feature type="domain" description="HTH crp-type" evidence="6">
    <location>
        <begin position="180"/>
        <end position="252"/>
    </location>
</feature>
<dbReference type="SMART" id="SM00419">
    <property type="entry name" value="HTH_CRP"/>
    <property type="match status" value="1"/>
</dbReference>
<dbReference type="GO" id="GO:0016301">
    <property type="term" value="F:kinase activity"/>
    <property type="evidence" value="ECO:0007669"/>
    <property type="project" value="UniProtKB-KW"/>
</dbReference>
<dbReference type="InterPro" id="IPR050397">
    <property type="entry name" value="Env_Response_Regulators"/>
</dbReference>
<keyword evidence="7" id="KW-0418">Kinase</keyword>
<dbReference type="AlphaFoldDB" id="A0A1G8N817"/>
<sequence>MKDECAVGLAGTPAAGERPWSPQKREVDVLTTGDPEAFTCLNDVDLFADLSVAELESMQLMVPERRFRAGELVFSQSEPVTSLFILRSGRVRIFRITEDGKALTMAILEPGAVFGEMLLVGQRMYDNYAEAIEESVICQLTVDDVERHLIADARIAVRISRLLGEQVARLEERLTDLALRPLSARTAKTLLTLADASRPSMLGQAPAIRITHEQLAGLLGATREATSKTMAEFAAEGLIRQSRGRITVRDRNRLGTIARRSS</sequence>
<dbReference type="InterPro" id="IPR018490">
    <property type="entry name" value="cNMP-bd_dom_sf"/>
</dbReference>
<protein>
    <submittedName>
        <fullName evidence="7">cAMP-binding domain of CRP or a regulatory subunit of cAMP-dependent protein kinases</fullName>
    </submittedName>
</protein>
<evidence type="ECO:0000256" key="1">
    <source>
        <dbReference type="ARBA" id="ARBA00023015"/>
    </source>
</evidence>
<dbReference type="InterPro" id="IPR036388">
    <property type="entry name" value="WH-like_DNA-bd_sf"/>
</dbReference>
<dbReference type="InterPro" id="IPR012318">
    <property type="entry name" value="HTH_CRP"/>
</dbReference>
<keyword evidence="2" id="KW-0238">DNA-binding</keyword>
<evidence type="ECO:0000259" key="6">
    <source>
        <dbReference type="PROSITE" id="PS51063"/>
    </source>
</evidence>
<feature type="region of interest" description="Disordered" evidence="4">
    <location>
        <begin position="1"/>
        <end position="21"/>
    </location>
</feature>
<dbReference type="InterPro" id="IPR014710">
    <property type="entry name" value="RmlC-like_jellyroll"/>
</dbReference>
<dbReference type="SMART" id="SM00100">
    <property type="entry name" value="cNMP"/>
    <property type="match status" value="1"/>
</dbReference>
<name>A0A1G8N817_9MICC</name>
<evidence type="ECO:0000313" key="7">
    <source>
        <dbReference type="EMBL" id="SDI76431.1"/>
    </source>
</evidence>
<dbReference type="SUPFAM" id="SSF51206">
    <property type="entry name" value="cAMP-binding domain-like"/>
    <property type="match status" value="1"/>
</dbReference>
<dbReference type="Pfam" id="PF13545">
    <property type="entry name" value="HTH_Crp_2"/>
    <property type="match status" value="1"/>
</dbReference>
<dbReference type="PROSITE" id="PS51063">
    <property type="entry name" value="HTH_CRP_2"/>
    <property type="match status" value="1"/>
</dbReference>
<evidence type="ECO:0000256" key="4">
    <source>
        <dbReference type="SAM" id="MobiDB-lite"/>
    </source>
</evidence>
<evidence type="ECO:0000313" key="8">
    <source>
        <dbReference type="Proteomes" id="UP000199258"/>
    </source>
</evidence>
<evidence type="ECO:0000259" key="5">
    <source>
        <dbReference type="PROSITE" id="PS50042"/>
    </source>
</evidence>